<feature type="non-terminal residue" evidence="4">
    <location>
        <position position="279"/>
    </location>
</feature>
<dbReference type="InterPro" id="IPR007627">
    <property type="entry name" value="RNA_pol_sigma70_r2"/>
</dbReference>
<dbReference type="PANTHER" id="PTHR47756:SF2">
    <property type="entry name" value="BLL6612 PROTEIN"/>
    <property type="match status" value="1"/>
</dbReference>
<dbReference type="Pfam" id="PF04542">
    <property type="entry name" value="Sigma70_r2"/>
    <property type="match status" value="1"/>
</dbReference>
<dbReference type="GO" id="GO:0003677">
    <property type="term" value="F:DNA binding"/>
    <property type="evidence" value="ECO:0007669"/>
    <property type="project" value="InterPro"/>
</dbReference>
<dbReference type="SUPFAM" id="SSF88659">
    <property type="entry name" value="Sigma3 and sigma4 domains of RNA polymerase sigma factors"/>
    <property type="match status" value="1"/>
</dbReference>
<dbReference type="InterPro" id="IPR013249">
    <property type="entry name" value="RNA_pol_sigma70_r4_t2"/>
</dbReference>
<dbReference type="InterPro" id="IPR036388">
    <property type="entry name" value="WH-like_DNA-bd_sf"/>
</dbReference>
<dbReference type="InterPro" id="IPR013325">
    <property type="entry name" value="RNA_pol_sigma_r2"/>
</dbReference>
<dbReference type="NCBIfam" id="TIGR02937">
    <property type="entry name" value="sigma70-ECF"/>
    <property type="match status" value="1"/>
</dbReference>
<gene>
    <name evidence="4" type="ORF">MNBD_CHLOROFLEXI01-2747</name>
</gene>
<dbReference type="PANTHER" id="PTHR47756">
    <property type="entry name" value="BLL6612 PROTEIN-RELATED"/>
    <property type="match status" value="1"/>
</dbReference>
<dbReference type="Gene3D" id="1.10.1740.10">
    <property type="match status" value="1"/>
</dbReference>
<dbReference type="EMBL" id="UOEU01001019">
    <property type="protein sequence ID" value="VAW43087.1"/>
    <property type="molecule type" value="Genomic_DNA"/>
</dbReference>
<name>A0A3B0VXB0_9ZZZZ</name>
<proteinExistence type="predicted"/>
<evidence type="ECO:0000313" key="4">
    <source>
        <dbReference type="EMBL" id="VAW43087.1"/>
    </source>
</evidence>
<dbReference type="Pfam" id="PF08281">
    <property type="entry name" value="Sigma70_r4_2"/>
    <property type="match status" value="1"/>
</dbReference>
<dbReference type="GO" id="GO:0006352">
    <property type="term" value="P:DNA-templated transcription initiation"/>
    <property type="evidence" value="ECO:0007669"/>
    <property type="project" value="InterPro"/>
</dbReference>
<sequence>MEETYQAIERTFREQSGRVLAALISYLNDFDLAEDVFQEAMIVALEKWPRDGLPRNPGAWITTIARNKAIDRIRRRKNFEQKQPQLVDLAPKTADPEKNEMDSIPDERLKLIFTCCHPALSLEAQVALTLRTLGGLETAEIAAAFLVPIPTMAQRLVRAKRKIQRAGIPYRVPPTDLLPERLNAVLTALYLIFNEGYNASSGDSLIRHEMCGEAIRLTRILNALLANDPHLQENGEALGLLALMLLHDARRDARVGSSGDLILLEEQDRSSWDHEQIEV</sequence>
<protein>
    <submittedName>
        <fullName evidence="4">RNA polymerase ECF-type sigma factor</fullName>
    </submittedName>
</protein>
<dbReference type="InterPro" id="IPR013324">
    <property type="entry name" value="RNA_pol_sigma_r3/r4-like"/>
</dbReference>
<accession>A0A3B0VXB0</accession>
<organism evidence="4">
    <name type="scientific">hydrothermal vent metagenome</name>
    <dbReference type="NCBI Taxonomy" id="652676"/>
    <lineage>
        <taxon>unclassified sequences</taxon>
        <taxon>metagenomes</taxon>
        <taxon>ecological metagenomes</taxon>
    </lineage>
</organism>
<feature type="domain" description="RNA polymerase sigma-70 region 2" evidence="1">
    <location>
        <begin position="16"/>
        <end position="77"/>
    </location>
</feature>
<evidence type="ECO:0000259" key="2">
    <source>
        <dbReference type="Pfam" id="PF08281"/>
    </source>
</evidence>
<dbReference type="Gene3D" id="1.10.10.10">
    <property type="entry name" value="Winged helix-like DNA-binding domain superfamily/Winged helix DNA-binding domain"/>
    <property type="match status" value="1"/>
</dbReference>
<reference evidence="4" key="1">
    <citation type="submission" date="2018-06" db="EMBL/GenBank/DDBJ databases">
        <authorList>
            <person name="Zhirakovskaya E."/>
        </authorList>
    </citation>
    <scope>NUCLEOTIDE SEQUENCE</scope>
</reference>
<feature type="domain" description="RNA polymerase sigma factor 70 region 4 type 2" evidence="2">
    <location>
        <begin position="112"/>
        <end position="163"/>
    </location>
</feature>
<dbReference type="InterPro" id="IPR014284">
    <property type="entry name" value="RNA_pol_sigma-70_dom"/>
</dbReference>
<dbReference type="Pfam" id="PF20239">
    <property type="entry name" value="DUF6596"/>
    <property type="match status" value="1"/>
</dbReference>
<evidence type="ECO:0000259" key="1">
    <source>
        <dbReference type="Pfam" id="PF04542"/>
    </source>
</evidence>
<dbReference type="SUPFAM" id="SSF88946">
    <property type="entry name" value="Sigma2 domain of RNA polymerase sigma factors"/>
    <property type="match status" value="1"/>
</dbReference>
<feature type="domain" description="DUF6596" evidence="3">
    <location>
        <begin position="181"/>
        <end position="278"/>
    </location>
</feature>
<dbReference type="InterPro" id="IPR046531">
    <property type="entry name" value="DUF6596"/>
</dbReference>
<evidence type="ECO:0000259" key="3">
    <source>
        <dbReference type="Pfam" id="PF20239"/>
    </source>
</evidence>
<dbReference type="AlphaFoldDB" id="A0A3B0VXB0"/>
<dbReference type="GO" id="GO:0016987">
    <property type="term" value="F:sigma factor activity"/>
    <property type="evidence" value="ECO:0007669"/>
    <property type="project" value="InterPro"/>
</dbReference>